<dbReference type="PANTHER" id="PTHR46390">
    <property type="entry name" value="MANNOSE-1-PHOSPHATE GUANYLYLTRANSFERASE"/>
    <property type="match status" value="1"/>
</dbReference>
<dbReference type="SUPFAM" id="SSF53448">
    <property type="entry name" value="Nucleotide-diphospho-sugar transferases"/>
    <property type="match status" value="1"/>
</dbReference>
<gene>
    <name evidence="3" type="ORF">GZ22_15730</name>
</gene>
<evidence type="ECO:0000259" key="2">
    <source>
        <dbReference type="Pfam" id="PF01050"/>
    </source>
</evidence>
<dbReference type="Pfam" id="PF00483">
    <property type="entry name" value="NTP_transferase"/>
    <property type="match status" value="1"/>
</dbReference>
<dbReference type="HOGENOM" id="CLU_035527_1_0_9"/>
<accession>A0A075LU54</accession>
<dbReference type="RefSeq" id="WP_038564253.1">
    <property type="nucleotide sequence ID" value="NZ_CP008876.1"/>
</dbReference>
<dbReference type="InterPro" id="IPR051161">
    <property type="entry name" value="Mannose-6P_isomerase_type2"/>
</dbReference>
<keyword evidence="3" id="KW-0548">Nucleotidyltransferase</keyword>
<evidence type="ECO:0000313" key="3">
    <source>
        <dbReference type="EMBL" id="AIF67938.1"/>
    </source>
</evidence>
<dbReference type="GO" id="GO:0005976">
    <property type="term" value="P:polysaccharide metabolic process"/>
    <property type="evidence" value="ECO:0007669"/>
    <property type="project" value="InterPro"/>
</dbReference>
<dbReference type="AlphaFoldDB" id="A0A075LU54"/>
<dbReference type="GO" id="GO:0004475">
    <property type="term" value="F:mannose-1-phosphate guanylyltransferase (GTP) activity"/>
    <property type="evidence" value="ECO:0007669"/>
    <property type="project" value="TreeGrafter"/>
</dbReference>
<name>A0A075LU54_9BACI</name>
<dbReference type="CDD" id="cd02213">
    <property type="entry name" value="cupin_PMI_typeII_C"/>
    <property type="match status" value="1"/>
</dbReference>
<dbReference type="PANTHER" id="PTHR46390:SF1">
    <property type="entry name" value="MANNOSE-1-PHOSPHATE GUANYLYLTRANSFERASE"/>
    <property type="match status" value="1"/>
</dbReference>
<dbReference type="Gene3D" id="3.90.550.10">
    <property type="entry name" value="Spore Coat Polysaccharide Biosynthesis Protein SpsA, Chain A"/>
    <property type="match status" value="1"/>
</dbReference>
<reference evidence="3 4" key="1">
    <citation type="submission" date="2014-07" db="EMBL/GenBank/DDBJ databases">
        <title>Complete genome sequence of a moderately halophilic bacterium Terribacillus aidingensis MP602, isolated from Cryptomeria fortunei in Tianmu mountain in China.</title>
        <authorList>
            <person name="Wang Y."/>
            <person name="Lu P."/>
            <person name="Zhang L."/>
        </authorList>
    </citation>
    <scope>NUCLEOTIDE SEQUENCE [LARGE SCALE GENOMIC DNA]</scope>
    <source>
        <strain evidence="3 4">MP602</strain>
    </source>
</reference>
<dbReference type="KEGG" id="tap:GZ22_15730"/>
<dbReference type="InterPro" id="IPR005835">
    <property type="entry name" value="NTP_transferase_dom"/>
</dbReference>
<protein>
    <submittedName>
        <fullName evidence="3">Mannose-1-phosphate guanylyltransferase</fullName>
    </submittedName>
</protein>
<dbReference type="Proteomes" id="UP000027980">
    <property type="component" value="Chromosome"/>
</dbReference>
<feature type="domain" description="Nucleotidyl transferase" evidence="1">
    <location>
        <begin position="4"/>
        <end position="268"/>
    </location>
</feature>
<proteinExistence type="predicted"/>
<dbReference type="GeneID" id="34220795"/>
<dbReference type="OrthoDB" id="9806359at2"/>
<keyword evidence="3" id="KW-0808">Transferase</keyword>
<dbReference type="InterPro" id="IPR029044">
    <property type="entry name" value="Nucleotide-diphossugar_trans"/>
</dbReference>
<dbReference type="Pfam" id="PF01050">
    <property type="entry name" value="MannoseP_isomer"/>
    <property type="match status" value="1"/>
</dbReference>
<dbReference type="GO" id="GO:0009298">
    <property type="term" value="P:GDP-mannose biosynthetic process"/>
    <property type="evidence" value="ECO:0007669"/>
    <property type="project" value="TreeGrafter"/>
</dbReference>
<sequence length="454" mass="51304">MKLILLSGGSGKRLWPLSNDARSKQFLKVLRNEKGQYESMVQRVFNQLRSLNLEKDTIIATSSTQVEMIKNQLGEDVTIISEPSRRDTFPAIALSIAYINDYLKADKDEIVAVLPVDPFVDTNFFNKVKDLEELIQASNADLALIGIKPTFASEKYGYIAPKESTEEKYSLVDKFIEKPNQKVAEDLISRGALWNSGVFAFRVGYLEECLENYNIPLNYDFIYSNYENLVKTSFDYAVVEEAENIVVTKYEGYWKDLGTWNTLTEEMATSTLGIVNTLDTQNTHVINELGIPVSVMGLENAIIAASPDGILVTTKMESPKIKELMKDHTALPMYEERSWGNFKVIDFSKFGDQEVVTKYLNIIPGKNLSLHTHNSNFKNWTVINGEGILLINGVLKTLRKGDIIQIKGEEEHAVKAISKLEIIEVQQGDSLSNQHIEIIESSWMKMEEKIFASN</sequence>
<evidence type="ECO:0000259" key="1">
    <source>
        <dbReference type="Pfam" id="PF00483"/>
    </source>
</evidence>
<dbReference type="SUPFAM" id="SSF51182">
    <property type="entry name" value="RmlC-like cupins"/>
    <property type="match status" value="1"/>
</dbReference>
<dbReference type="EMBL" id="CP008876">
    <property type="protein sequence ID" value="AIF67938.1"/>
    <property type="molecule type" value="Genomic_DNA"/>
</dbReference>
<dbReference type="InterPro" id="IPR014710">
    <property type="entry name" value="RmlC-like_jellyroll"/>
</dbReference>
<dbReference type="Gene3D" id="2.60.120.10">
    <property type="entry name" value="Jelly Rolls"/>
    <property type="match status" value="1"/>
</dbReference>
<evidence type="ECO:0000313" key="4">
    <source>
        <dbReference type="Proteomes" id="UP000027980"/>
    </source>
</evidence>
<organism evidence="3 4">
    <name type="scientific">Terribacillus saccharophilus</name>
    <dbReference type="NCBI Taxonomy" id="361277"/>
    <lineage>
        <taxon>Bacteria</taxon>
        <taxon>Bacillati</taxon>
        <taxon>Bacillota</taxon>
        <taxon>Bacilli</taxon>
        <taxon>Bacillales</taxon>
        <taxon>Bacillaceae</taxon>
        <taxon>Terribacillus</taxon>
    </lineage>
</organism>
<feature type="domain" description="Mannose-6-phosphate isomerase type II C-terminal" evidence="2">
    <location>
        <begin position="336"/>
        <end position="440"/>
    </location>
</feature>
<dbReference type="InterPro" id="IPR011051">
    <property type="entry name" value="RmlC_Cupin_sf"/>
</dbReference>
<dbReference type="InterPro" id="IPR001538">
    <property type="entry name" value="Man6P_isomerase-2_C"/>
</dbReference>